<accession>A0A1L6JDM3</accession>
<dbReference type="RefSeq" id="WP_075152527.1">
    <property type="nucleotide sequence ID" value="NZ_CP018820.1"/>
</dbReference>
<dbReference type="OrthoDB" id="9786526at2"/>
<organism evidence="6 8">
    <name type="scientific">Sphingomonas koreensis</name>
    <dbReference type="NCBI Taxonomy" id="93064"/>
    <lineage>
        <taxon>Bacteria</taxon>
        <taxon>Pseudomonadati</taxon>
        <taxon>Pseudomonadota</taxon>
        <taxon>Alphaproteobacteria</taxon>
        <taxon>Sphingomonadales</taxon>
        <taxon>Sphingomonadaceae</taxon>
        <taxon>Sphingomonas</taxon>
    </lineage>
</organism>
<evidence type="ECO:0000259" key="5">
    <source>
        <dbReference type="PROSITE" id="PS50931"/>
    </source>
</evidence>
<dbReference type="Pfam" id="PF03466">
    <property type="entry name" value="LysR_substrate"/>
    <property type="match status" value="1"/>
</dbReference>
<dbReference type="InterPro" id="IPR005119">
    <property type="entry name" value="LysR_subst-bd"/>
</dbReference>
<dbReference type="InterPro" id="IPR036390">
    <property type="entry name" value="WH_DNA-bd_sf"/>
</dbReference>
<comment type="similarity">
    <text evidence="1">Belongs to the LysR transcriptional regulatory family.</text>
</comment>
<evidence type="ECO:0000256" key="2">
    <source>
        <dbReference type="ARBA" id="ARBA00023015"/>
    </source>
</evidence>
<dbReference type="Proteomes" id="UP000286681">
    <property type="component" value="Unassembled WGS sequence"/>
</dbReference>
<keyword evidence="2" id="KW-0805">Transcription regulation</keyword>
<dbReference type="Gene3D" id="3.40.190.290">
    <property type="match status" value="1"/>
</dbReference>
<dbReference type="PANTHER" id="PTHR30537:SF21">
    <property type="entry name" value="HTH-TYPE TRANSCRIPTIONAL REGULATOR SINR-RELATED"/>
    <property type="match status" value="1"/>
</dbReference>
<dbReference type="Proteomes" id="UP000185161">
    <property type="component" value="Chromosome"/>
</dbReference>
<reference evidence="6" key="1">
    <citation type="submission" date="2016-12" db="EMBL/GenBank/DDBJ databases">
        <title>Whole genome sequencing of Sphingomonas koreensis.</title>
        <authorList>
            <person name="Conlan S."/>
            <person name="Thomas P.J."/>
            <person name="Mullikin J."/>
            <person name="Palmore T.N."/>
            <person name="Frank K.M."/>
            <person name="Segre J.A."/>
        </authorList>
    </citation>
    <scope>NUCLEOTIDE SEQUENCE</scope>
    <source>
        <strain evidence="6">ABOJV</strain>
    </source>
</reference>
<evidence type="ECO:0000256" key="3">
    <source>
        <dbReference type="ARBA" id="ARBA00023125"/>
    </source>
</evidence>
<evidence type="ECO:0000313" key="6">
    <source>
        <dbReference type="EMBL" id="APR54026.1"/>
    </source>
</evidence>
<dbReference type="CDD" id="cd08422">
    <property type="entry name" value="PBP2_CrgA_like"/>
    <property type="match status" value="1"/>
</dbReference>
<dbReference type="GeneID" id="44134424"/>
<evidence type="ECO:0000256" key="1">
    <source>
        <dbReference type="ARBA" id="ARBA00009437"/>
    </source>
</evidence>
<dbReference type="FunFam" id="1.10.10.10:FF:000001">
    <property type="entry name" value="LysR family transcriptional regulator"/>
    <property type="match status" value="1"/>
</dbReference>
<dbReference type="GO" id="GO:0006351">
    <property type="term" value="P:DNA-templated transcription"/>
    <property type="evidence" value="ECO:0007669"/>
    <property type="project" value="TreeGrafter"/>
</dbReference>
<evidence type="ECO:0000313" key="9">
    <source>
        <dbReference type="Proteomes" id="UP000286681"/>
    </source>
</evidence>
<dbReference type="SUPFAM" id="SSF53850">
    <property type="entry name" value="Periplasmic binding protein-like II"/>
    <property type="match status" value="1"/>
</dbReference>
<dbReference type="PROSITE" id="PS50931">
    <property type="entry name" value="HTH_LYSR"/>
    <property type="match status" value="1"/>
</dbReference>
<dbReference type="KEGG" id="skr:BRX40_17850"/>
<evidence type="ECO:0000313" key="7">
    <source>
        <dbReference type="EMBL" id="RSV03509.1"/>
    </source>
</evidence>
<keyword evidence="4" id="KW-0804">Transcription</keyword>
<keyword evidence="3" id="KW-0238">DNA-binding</keyword>
<dbReference type="InterPro" id="IPR058163">
    <property type="entry name" value="LysR-type_TF_proteobact-type"/>
</dbReference>
<keyword evidence="8" id="KW-1185">Reference proteome</keyword>
<dbReference type="GO" id="GO:0003700">
    <property type="term" value="F:DNA-binding transcription factor activity"/>
    <property type="evidence" value="ECO:0007669"/>
    <property type="project" value="InterPro"/>
</dbReference>
<dbReference type="STRING" id="93064.BRX40_17850"/>
<dbReference type="SUPFAM" id="SSF46785">
    <property type="entry name" value="Winged helix' DNA-binding domain"/>
    <property type="match status" value="1"/>
</dbReference>
<protein>
    <submittedName>
        <fullName evidence="6 7">Transcriptional regulator</fullName>
    </submittedName>
</protein>
<sequence length="296" mass="32641">MRITDLEAFVAIAEAGSLTAAARELGRSLQTVSRSLAALEADVGVELVHRTTRHSTMSEAGRAFYQRVKPAVTDIREAQGEMADSRMEPRGTLRVGAPVLFGPDFLVPILSAYAARYPAMEIDLQLADSFANLAEEGLDVVIRIADLPDSGLQSRRLGALRRVVFGAPSYFEKHGRPQHPSELRRHSCIVRTIDRRLGHWTFQIAGKSRSVAVQGSFRTNTMTAIYSAVRSGMGLGYSPLWQIRHLVETGEVETVLEEFEPAPVPINVLWQENRLAPAKVREFVKLLAGQLDLNGL</sequence>
<reference evidence="7 9" key="3">
    <citation type="submission" date="2018-07" db="EMBL/GenBank/DDBJ databases">
        <title>Genomic and Epidemiologic Investigation of an Indolent Hospital Outbreak.</title>
        <authorList>
            <person name="Johnson R.C."/>
            <person name="Deming C."/>
            <person name="Conlan S."/>
            <person name="Zellmer C.J."/>
            <person name="Michelin A.V."/>
            <person name="Lee-Lin S."/>
            <person name="Thomas P.J."/>
            <person name="Park M."/>
            <person name="Weingarten R.A."/>
            <person name="Less J."/>
            <person name="Dekker J.P."/>
            <person name="Frank K.M."/>
            <person name="Musser K.A."/>
            <person name="Mcquiston J.R."/>
            <person name="Henderson D.K."/>
            <person name="Lau A.F."/>
            <person name="Palmore T.N."/>
            <person name="Segre J.A."/>
        </authorList>
    </citation>
    <scope>NUCLEOTIDE SEQUENCE [LARGE SCALE GENOMIC DNA]</scope>
    <source>
        <strain evidence="7 9">SK-NIH.Env10_0317</strain>
    </source>
</reference>
<gene>
    <name evidence="6" type="ORF">BRX40_17850</name>
    <name evidence="7" type="ORF">CA257_09855</name>
</gene>
<dbReference type="EMBL" id="QQWO01000007">
    <property type="protein sequence ID" value="RSV03509.1"/>
    <property type="molecule type" value="Genomic_DNA"/>
</dbReference>
<evidence type="ECO:0000313" key="8">
    <source>
        <dbReference type="Proteomes" id="UP000185161"/>
    </source>
</evidence>
<dbReference type="EMBL" id="CP018820">
    <property type="protein sequence ID" value="APR54026.1"/>
    <property type="molecule type" value="Genomic_DNA"/>
</dbReference>
<dbReference type="GO" id="GO:0043565">
    <property type="term" value="F:sequence-specific DNA binding"/>
    <property type="evidence" value="ECO:0007669"/>
    <property type="project" value="TreeGrafter"/>
</dbReference>
<dbReference type="InterPro" id="IPR036388">
    <property type="entry name" value="WH-like_DNA-bd_sf"/>
</dbReference>
<reference evidence="8" key="2">
    <citation type="submission" date="2016-12" db="EMBL/GenBank/DDBJ databases">
        <title>Whole genome sequencing of Sphingomonas sp. ABOJV.</title>
        <authorList>
            <person name="Conlan S."/>
            <person name="Thomas P.J."/>
            <person name="Mullikin J."/>
            <person name="Palmore T.N."/>
            <person name="Frank K.M."/>
            <person name="Segre J.A."/>
        </authorList>
    </citation>
    <scope>NUCLEOTIDE SEQUENCE [LARGE SCALE GENOMIC DNA]</scope>
    <source>
        <strain evidence="8">ABOJV</strain>
    </source>
</reference>
<dbReference type="InterPro" id="IPR000847">
    <property type="entry name" value="LysR_HTH_N"/>
</dbReference>
<dbReference type="Pfam" id="PF00126">
    <property type="entry name" value="HTH_1"/>
    <property type="match status" value="1"/>
</dbReference>
<name>A0A1L6JDM3_9SPHN</name>
<dbReference type="AlphaFoldDB" id="A0A1L6JDM3"/>
<proteinExistence type="inferred from homology"/>
<feature type="domain" description="HTH lysR-type" evidence="5">
    <location>
        <begin position="1"/>
        <end position="58"/>
    </location>
</feature>
<dbReference type="Gene3D" id="1.10.10.10">
    <property type="entry name" value="Winged helix-like DNA-binding domain superfamily/Winged helix DNA-binding domain"/>
    <property type="match status" value="1"/>
</dbReference>
<evidence type="ECO:0000256" key="4">
    <source>
        <dbReference type="ARBA" id="ARBA00023163"/>
    </source>
</evidence>
<dbReference type="PANTHER" id="PTHR30537">
    <property type="entry name" value="HTH-TYPE TRANSCRIPTIONAL REGULATOR"/>
    <property type="match status" value="1"/>
</dbReference>